<dbReference type="RefSeq" id="WP_228230309.1">
    <property type="nucleotide sequence ID" value="NZ_JAJGMW010000013.1"/>
</dbReference>
<keyword evidence="4" id="KW-1185">Reference proteome</keyword>
<proteinExistence type="predicted"/>
<name>A0ABS8GTB9_9FLAO</name>
<dbReference type="Proteomes" id="UP001197770">
    <property type="component" value="Unassembled WGS sequence"/>
</dbReference>
<gene>
    <name evidence="3" type="ORF">LLW17_10980</name>
</gene>
<dbReference type="EMBL" id="JAJGMW010000013">
    <property type="protein sequence ID" value="MCC4213245.1"/>
    <property type="molecule type" value="Genomic_DNA"/>
</dbReference>
<dbReference type="SUPFAM" id="SSF56925">
    <property type="entry name" value="OMPA-like"/>
    <property type="match status" value="1"/>
</dbReference>
<accession>A0ABS8GTB9</accession>
<keyword evidence="1" id="KW-0732">Signal</keyword>
<comment type="caution">
    <text evidence="3">The sequence shown here is derived from an EMBL/GenBank/DDBJ whole genome shotgun (WGS) entry which is preliminary data.</text>
</comment>
<dbReference type="Pfam" id="PF13505">
    <property type="entry name" value="OMP_b-brl"/>
    <property type="match status" value="1"/>
</dbReference>
<evidence type="ECO:0000313" key="3">
    <source>
        <dbReference type="EMBL" id="MCC4213245.1"/>
    </source>
</evidence>
<organism evidence="3 4">
    <name type="scientific">Leeuwenhoekiella parthenopeia</name>
    <dbReference type="NCBI Taxonomy" id="2890320"/>
    <lineage>
        <taxon>Bacteria</taxon>
        <taxon>Pseudomonadati</taxon>
        <taxon>Bacteroidota</taxon>
        <taxon>Flavobacteriia</taxon>
        <taxon>Flavobacteriales</taxon>
        <taxon>Flavobacteriaceae</taxon>
        <taxon>Leeuwenhoekiella</taxon>
    </lineage>
</organism>
<evidence type="ECO:0000256" key="1">
    <source>
        <dbReference type="ARBA" id="ARBA00022729"/>
    </source>
</evidence>
<dbReference type="Gene3D" id="2.40.160.20">
    <property type="match status" value="1"/>
</dbReference>
<protein>
    <submittedName>
        <fullName evidence="3">PorT family protein</fullName>
    </submittedName>
</protein>
<evidence type="ECO:0000259" key="2">
    <source>
        <dbReference type="Pfam" id="PF13505"/>
    </source>
</evidence>
<dbReference type="InterPro" id="IPR011250">
    <property type="entry name" value="OMP/PagP_B-barrel"/>
</dbReference>
<sequence length="191" mass="21676">MMKHFFLFLGLTFSGLSGFAQEFKWDVNAGYLLATSTFKMDFAEANPFSDFDPVIRNTYVEDTNSESGFYLGIGGQYRWSENFALSGGLNYARNNESNFLQVPVFIQYYVGPSDFFIQVGPQFTYILEDLGYSEGDVNKLNVGAGGGIGYDISDNFFLEARYTFQLNKFYKPKAAPEIRTNYLNIGLGYRF</sequence>
<reference evidence="3 4" key="1">
    <citation type="submission" date="2021-11" db="EMBL/GenBank/DDBJ databases">
        <title>Seasonal and diel survey of microbial diversity of the Tyrrhenian coast.</title>
        <authorList>
            <person name="Gattoni G."/>
            <person name="Corral P."/>
        </authorList>
    </citation>
    <scope>NUCLEOTIDE SEQUENCE [LARGE SCALE GENOMIC DNA]</scope>
    <source>
        <strain evidence="3 4">Mr9</strain>
    </source>
</reference>
<dbReference type="InterPro" id="IPR027385">
    <property type="entry name" value="Beta-barrel_OMP"/>
</dbReference>
<evidence type="ECO:0000313" key="4">
    <source>
        <dbReference type="Proteomes" id="UP001197770"/>
    </source>
</evidence>
<feature type="domain" description="Outer membrane protein beta-barrel" evidence="2">
    <location>
        <begin position="6"/>
        <end position="191"/>
    </location>
</feature>